<dbReference type="Proteomes" id="UP000199515">
    <property type="component" value="Unassembled WGS sequence"/>
</dbReference>
<accession>A0A1H3LWL4</accession>
<comment type="pathway">
    <text evidence="1">Antibiotic biosynthesis; vancomycin biosynthesis.</text>
</comment>
<evidence type="ECO:0000313" key="10">
    <source>
        <dbReference type="EMBL" id="SDY68414.1"/>
    </source>
</evidence>
<dbReference type="RefSeq" id="WP_091293884.1">
    <property type="nucleotide sequence ID" value="NZ_FNON01000006.1"/>
</dbReference>
<evidence type="ECO:0000256" key="8">
    <source>
        <dbReference type="ARBA" id="ARBA00055433"/>
    </source>
</evidence>
<evidence type="ECO:0000313" key="11">
    <source>
        <dbReference type="Proteomes" id="UP000199515"/>
    </source>
</evidence>
<organism evidence="10 11">
    <name type="scientific">Amycolatopsis xylanica</name>
    <dbReference type="NCBI Taxonomy" id="589385"/>
    <lineage>
        <taxon>Bacteria</taxon>
        <taxon>Bacillati</taxon>
        <taxon>Actinomycetota</taxon>
        <taxon>Actinomycetes</taxon>
        <taxon>Pseudonocardiales</taxon>
        <taxon>Pseudonocardiaceae</taxon>
        <taxon>Amycolatopsis</taxon>
    </lineage>
</organism>
<keyword evidence="4 9" id="KW-0479">Metal-binding</keyword>
<protein>
    <submittedName>
        <fullName evidence="10">Cytochrome P450</fullName>
    </submittedName>
</protein>
<dbReference type="InterPro" id="IPR002397">
    <property type="entry name" value="Cyt_P450_B"/>
</dbReference>
<dbReference type="FunFam" id="1.10.630.10:FF:000018">
    <property type="entry name" value="Cytochrome P450 monooxygenase"/>
    <property type="match status" value="1"/>
</dbReference>
<dbReference type="PRINTS" id="PR00385">
    <property type="entry name" value="P450"/>
</dbReference>
<dbReference type="InterPro" id="IPR001128">
    <property type="entry name" value="Cyt_P450"/>
</dbReference>
<gene>
    <name evidence="10" type="ORF">SAMN05421504_106376</name>
</gene>
<comment type="similarity">
    <text evidence="2 9">Belongs to the cytochrome P450 family.</text>
</comment>
<dbReference type="PROSITE" id="PS00086">
    <property type="entry name" value="CYTOCHROME_P450"/>
    <property type="match status" value="1"/>
</dbReference>
<dbReference type="GO" id="GO:0005506">
    <property type="term" value="F:iron ion binding"/>
    <property type="evidence" value="ECO:0007669"/>
    <property type="project" value="InterPro"/>
</dbReference>
<dbReference type="InterPro" id="IPR017972">
    <property type="entry name" value="Cyt_P450_CS"/>
</dbReference>
<evidence type="ECO:0000256" key="4">
    <source>
        <dbReference type="ARBA" id="ARBA00022723"/>
    </source>
</evidence>
<name>A0A1H3LWL4_9PSEU</name>
<dbReference type="InterPro" id="IPR036396">
    <property type="entry name" value="Cyt_P450_sf"/>
</dbReference>
<dbReference type="GO" id="GO:0016705">
    <property type="term" value="F:oxidoreductase activity, acting on paired donors, with incorporation or reduction of molecular oxygen"/>
    <property type="evidence" value="ECO:0007669"/>
    <property type="project" value="InterPro"/>
</dbReference>
<dbReference type="OrthoDB" id="3209493at2"/>
<sequence length="388" mass="41534">MVSFPFTTPHSDHQETEGAKLLADATVVSAELAGSPIWLALGHDACRKTLSDQRFSRAAAVGPGAPVIVRSAADPDVLTSIDPPRHAQLRRLIATAFSPRMVEAMAPRVQQIVDDLLDAVQAGDRPADLVPAFVAPLPITVICDLLGMPGADHARIGAWSRKLMASTAYTPEEIAAAVTDIREYLSGLVAEKRANPGSDLTSVLAAAPELTEVELLANLQMLLIAGHETTVNQLGNSIVALLRNPDQLALVGAKPELMPQAVEELMRYTRLTTSTLPRVATEDVELDGRLIKKGEAVIALTGAANVDPRVFTDPAELNIERTDRAVQLGFGHGTHFCLGAHLARLELRTALAAVVTRFPDLALAVDESELRWNEGTPVRALKALPVTW</sequence>
<proteinExistence type="inferred from homology"/>
<dbReference type="PANTHER" id="PTHR46696:SF1">
    <property type="entry name" value="CYTOCHROME P450 YJIB-RELATED"/>
    <property type="match status" value="1"/>
</dbReference>
<dbReference type="STRING" id="589385.SAMN05421504_106376"/>
<keyword evidence="6 9" id="KW-0408">Iron</keyword>
<comment type="function">
    <text evidence="8">Involved in the coupling of aromatic side chains of the heptapeptide of vancomycin.</text>
</comment>
<evidence type="ECO:0000256" key="1">
    <source>
        <dbReference type="ARBA" id="ARBA00004660"/>
    </source>
</evidence>
<dbReference type="GO" id="GO:0020037">
    <property type="term" value="F:heme binding"/>
    <property type="evidence" value="ECO:0007669"/>
    <property type="project" value="InterPro"/>
</dbReference>
<evidence type="ECO:0000256" key="6">
    <source>
        <dbReference type="ARBA" id="ARBA00023004"/>
    </source>
</evidence>
<dbReference type="AlphaFoldDB" id="A0A1H3LWL4"/>
<dbReference type="EMBL" id="FNON01000006">
    <property type="protein sequence ID" value="SDY68414.1"/>
    <property type="molecule type" value="Genomic_DNA"/>
</dbReference>
<dbReference type="CDD" id="cd11031">
    <property type="entry name" value="Cyp158A-like"/>
    <property type="match status" value="1"/>
</dbReference>
<dbReference type="SUPFAM" id="SSF48264">
    <property type="entry name" value="Cytochrome P450"/>
    <property type="match status" value="1"/>
</dbReference>
<keyword evidence="5 9" id="KW-0560">Oxidoreductase</keyword>
<dbReference type="Pfam" id="PF00067">
    <property type="entry name" value="p450"/>
    <property type="match status" value="1"/>
</dbReference>
<evidence type="ECO:0000256" key="3">
    <source>
        <dbReference type="ARBA" id="ARBA00022617"/>
    </source>
</evidence>
<keyword evidence="3 9" id="KW-0349">Heme</keyword>
<dbReference type="PRINTS" id="PR00359">
    <property type="entry name" value="BP450"/>
</dbReference>
<keyword evidence="7 9" id="KW-0503">Monooxygenase</keyword>
<dbReference type="Gene3D" id="1.10.630.10">
    <property type="entry name" value="Cytochrome P450"/>
    <property type="match status" value="1"/>
</dbReference>
<evidence type="ECO:0000256" key="9">
    <source>
        <dbReference type="RuleBase" id="RU000461"/>
    </source>
</evidence>
<dbReference type="GO" id="GO:0004497">
    <property type="term" value="F:monooxygenase activity"/>
    <property type="evidence" value="ECO:0007669"/>
    <property type="project" value="UniProtKB-KW"/>
</dbReference>
<evidence type="ECO:0000256" key="5">
    <source>
        <dbReference type="ARBA" id="ARBA00023002"/>
    </source>
</evidence>
<dbReference type="PANTHER" id="PTHR46696">
    <property type="entry name" value="P450, PUTATIVE (EUROFUNG)-RELATED"/>
    <property type="match status" value="1"/>
</dbReference>
<reference evidence="10 11" key="1">
    <citation type="submission" date="2016-10" db="EMBL/GenBank/DDBJ databases">
        <authorList>
            <person name="de Groot N.N."/>
        </authorList>
    </citation>
    <scope>NUCLEOTIDE SEQUENCE [LARGE SCALE GENOMIC DNA]</scope>
    <source>
        <strain evidence="10 11">CPCC 202699</strain>
    </source>
</reference>
<keyword evidence="11" id="KW-1185">Reference proteome</keyword>
<evidence type="ECO:0000256" key="7">
    <source>
        <dbReference type="ARBA" id="ARBA00023033"/>
    </source>
</evidence>
<evidence type="ECO:0000256" key="2">
    <source>
        <dbReference type="ARBA" id="ARBA00010617"/>
    </source>
</evidence>